<dbReference type="AlphaFoldDB" id="A0A3E3EEE9"/>
<comment type="caution">
    <text evidence="10">The sequence shown here is derived from an EMBL/GenBank/DDBJ whole genome shotgun (WGS) entry which is preliminary data.</text>
</comment>
<dbReference type="GO" id="GO:0008982">
    <property type="term" value="F:protein-N(PI)-phosphohistidine-sugar phosphotransferase activity"/>
    <property type="evidence" value="ECO:0007669"/>
    <property type="project" value="InterPro"/>
</dbReference>
<evidence type="ECO:0000256" key="6">
    <source>
        <dbReference type="ARBA" id="ARBA00022683"/>
    </source>
</evidence>
<evidence type="ECO:0000313" key="10">
    <source>
        <dbReference type="EMBL" id="RGD86284.1"/>
    </source>
</evidence>
<dbReference type="Gene3D" id="3.40.50.2300">
    <property type="match status" value="1"/>
</dbReference>
<dbReference type="SUPFAM" id="SSF52794">
    <property type="entry name" value="PTS system IIB component-like"/>
    <property type="match status" value="1"/>
</dbReference>
<dbReference type="Gene3D" id="3.30.420.40">
    <property type="match status" value="2"/>
</dbReference>
<evidence type="ECO:0000256" key="3">
    <source>
        <dbReference type="ARBA" id="ARBA00022553"/>
    </source>
</evidence>
<dbReference type="PANTHER" id="PTHR34581:SF2">
    <property type="entry name" value="PTS SYSTEM N,N'-DIACETYLCHITOBIOSE-SPECIFIC EIIB COMPONENT"/>
    <property type="match status" value="1"/>
</dbReference>
<dbReference type="SUPFAM" id="SSF53067">
    <property type="entry name" value="Actin-like ATPase domain"/>
    <property type="match status" value="1"/>
</dbReference>
<evidence type="ECO:0000256" key="5">
    <source>
        <dbReference type="ARBA" id="ARBA00022679"/>
    </source>
</evidence>
<dbReference type="EMBL" id="QUSL01000007">
    <property type="protein sequence ID" value="RGD86284.1"/>
    <property type="molecule type" value="Genomic_DNA"/>
</dbReference>
<sequence>MEDFLKDVYTSIYKKWILFQQIDNCQIMLSSKDQNKIILETKYGVANVIFYKFNIIELNVISKIDQESCFFLHFQMNNINHAINLFYEMVECLKTLIKKPKIKILLCCSGGLTTTYFAYKIDEAIQLFALDYEIAATGYNELFKKGEQYDVILLAPQVSFMYAKVKKIFKDKYLLNIPAQVFAKYDVKEILNLVDQELIKKRNKNGQVQLLSIRNKTITFHRKILCISLFRNRNRIHIAYRLYQSQSDIIVNNETIKQRITIQDIYDVIDTVLLNYPGIEVIGFSTPGIVNNGFATTASINGFDDMNYKKLFTSKYSQKFIITNDVNTTAIGYHATQNQYSSIVLLFQPMSTKAGAGIIIDNKLINGKHNVAGEMKYLPVNLLEKGANVYKTPEDIIKIVKYISLSIISVIGPEAIVIFCSLLPNIEDLENELKTVLPQEYIPRLIKIDDIQEYIFLGQTIICT</sequence>
<dbReference type="Pfam" id="PF02302">
    <property type="entry name" value="PTS_IIB"/>
    <property type="match status" value="1"/>
</dbReference>
<evidence type="ECO:0000256" key="7">
    <source>
        <dbReference type="ARBA" id="ARBA00022777"/>
    </source>
</evidence>
<dbReference type="InterPro" id="IPR003501">
    <property type="entry name" value="PTS_EIIB_2/3"/>
</dbReference>
<feature type="modified residue" description="Phosphocysteine; by EIIA" evidence="8">
    <location>
        <position position="108"/>
    </location>
</feature>
<dbReference type="PROSITE" id="PS51100">
    <property type="entry name" value="PTS_EIIB_TYPE_3"/>
    <property type="match status" value="1"/>
</dbReference>
<dbReference type="InterPro" id="IPR043129">
    <property type="entry name" value="ATPase_NBD"/>
</dbReference>
<keyword evidence="3" id="KW-0597">Phosphoprotein</keyword>
<accession>A0A3E3EEE9</accession>
<organism evidence="10 11">
    <name type="scientific">Thomasclavelia ramosa</name>
    <dbReference type="NCBI Taxonomy" id="1547"/>
    <lineage>
        <taxon>Bacteria</taxon>
        <taxon>Bacillati</taxon>
        <taxon>Bacillota</taxon>
        <taxon>Erysipelotrichia</taxon>
        <taxon>Erysipelotrichales</taxon>
        <taxon>Coprobacillaceae</taxon>
        <taxon>Thomasclavelia</taxon>
    </lineage>
</organism>
<proteinExistence type="inferred from homology"/>
<dbReference type="GO" id="GO:0009401">
    <property type="term" value="P:phosphoenolpyruvate-dependent sugar phosphotransferase system"/>
    <property type="evidence" value="ECO:0007669"/>
    <property type="project" value="UniProtKB-KW"/>
</dbReference>
<keyword evidence="5" id="KW-0808">Transferase</keyword>
<dbReference type="InterPro" id="IPR051819">
    <property type="entry name" value="PTS_sugar-specific_EIIB"/>
</dbReference>
<dbReference type="InterPro" id="IPR000600">
    <property type="entry name" value="ROK"/>
</dbReference>
<dbReference type="InterPro" id="IPR013012">
    <property type="entry name" value="PTS_EIIB_3"/>
</dbReference>
<evidence type="ECO:0000313" key="11">
    <source>
        <dbReference type="Proteomes" id="UP000261032"/>
    </source>
</evidence>
<comment type="similarity">
    <text evidence="1">Belongs to the ROK (NagC/XylR) family.</text>
</comment>
<evidence type="ECO:0000256" key="4">
    <source>
        <dbReference type="ARBA" id="ARBA00022597"/>
    </source>
</evidence>
<dbReference type="PANTHER" id="PTHR34581">
    <property type="entry name" value="PTS SYSTEM N,N'-DIACETYLCHITOBIOSE-SPECIFIC EIIB COMPONENT"/>
    <property type="match status" value="1"/>
</dbReference>
<feature type="domain" description="PTS EIIB type-3" evidence="9">
    <location>
        <begin position="101"/>
        <end position="200"/>
    </location>
</feature>
<evidence type="ECO:0000256" key="8">
    <source>
        <dbReference type="PROSITE-ProRule" id="PRU00423"/>
    </source>
</evidence>
<evidence type="ECO:0000256" key="2">
    <source>
        <dbReference type="ARBA" id="ARBA00022448"/>
    </source>
</evidence>
<evidence type="ECO:0000259" key="9">
    <source>
        <dbReference type="PROSITE" id="PS51100"/>
    </source>
</evidence>
<dbReference type="Pfam" id="PF00480">
    <property type="entry name" value="ROK"/>
    <property type="match status" value="1"/>
</dbReference>
<reference evidence="10 11" key="1">
    <citation type="submission" date="2018-08" db="EMBL/GenBank/DDBJ databases">
        <title>A genome reference for cultivated species of the human gut microbiota.</title>
        <authorList>
            <person name="Zou Y."/>
            <person name="Xue W."/>
            <person name="Luo G."/>
        </authorList>
    </citation>
    <scope>NUCLEOTIDE SEQUENCE [LARGE SCALE GENOMIC DNA]</scope>
    <source>
        <strain evidence="10 11">OM06-4</strain>
    </source>
</reference>
<dbReference type="InterPro" id="IPR036095">
    <property type="entry name" value="PTS_EIIB-like_sf"/>
</dbReference>
<name>A0A3E3EEE9_9FIRM</name>
<keyword evidence="7" id="KW-0418">Kinase</keyword>
<protein>
    <submittedName>
        <fullName evidence="10">ROK family protein</fullName>
    </submittedName>
</protein>
<evidence type="ECO:0000256" key="1">
    <source>
        <dbReference type="ARBA" id="ARBA00006479"/>
    </source>
</evidence>
<keyword evidence="6" id="KW-0598">Phosphotransferase system</keyword>
<dbReference type="GO" id="GO:0016301">
    <property type="term" value="F:kinase activity"/>
    <property type="evidence" value="ECO:0007669"/>
    <property type="project" value="UniProtKB-KW"/>
</dbReference>
<dbReference type="Proteomes" id="UP000261032">
    <property type="component" value="Unassembled WGS sequence"/>
</dbReference>
<keyword evidence="4" id="KW-0762">Sugar transport</keyword>
<dbReference type="RefSeq" id="WP_117581054.1">
    <property type="nucleotide sequence ID" value="NZ_QUSL01000007.1"/>
</dbReference>
<keyword evidence="2" id="KW-0813">Transport</keyword>
<gene>
    <name evidence="10" type="ORF">DXB93_06600</name>
</gene>